<accession>A0A078G2L1</accession>
<dbReference type="PaxDb" id="3708-A0A078G2L1"/>
<dbReference type="PANTHER" id="PTHR36074">
    <property type="entry name" value="ISOPENTENYL-DIPHOSPHATE DELTA-ISOMERASE"/>
    <property type="match status" value="1"/>
</dbReference>
<sequence>MAGIAIVLDLLKKSHNTHRIHSSSSLSPASVVASAAAVSAAASAPFASRFLFGSFEPRVAYCDAAAAGIDDDYLAAIRRVSADGLQLQPPTYIPSSKVYSVQPKPLFSAFEFRALAMTTVRSLLMFYLPLLEAKPASEDDDDDFLNNAQEEQRRVDLIVPLKKSAKQIARETTVVTTRRVLERVAVSYVSQRMAWKLLKDVPQSTLRKAGRGWPTHVYIYKVSQTTLRGHFLGIAASWTVQVGIEIYRCVSRYVKPKDDEEEEEGEQVVILEQAKDLGNKVVGITVRCGASLVFAAIGAGICSCLIRPSMGQWIGCTLGDLAGPMVVSICLQKTLQADS</sequence>
<reference evidence="2" key="2">
    <citation type="submission" date="2014-06" db="EMBL/GenBank/DDBJ databases">
        <authorList>
            <person name="Genoscope - CEA"/>
        </authorList>
    </citation>
    <scope>NUCLEOTIDE SEQUENCE</scope>
</reference>
<evidence type="ECO:0000313" key="2">
    <source>
        <dbReference type="EMBL" id="CDY20755.1"/>
    </source>
</evidence>
<protein>
    <submittedName>
        <fullName evidence="1">(rape) hypothetical protein</fullName>
    </submittedName>
    <submittedName>
        <fullName evidence="2">BnaA02g08950D protein</fullName>
    </submittedName>
</protein>
<dbReference type="STRING" id="3708.A0A078G2L1"/>
<evidence type="ECO:0000313" key="1">
    <source>
        <dbReference type="EMBL" id="CAF2137612.1"/>
    </source>
</evidence>
<name>A0A078G2L1_BRANA</name>
<evidence type="ECO:0000313" key="3">
    <source>
        <dbReference type="Proteomes" id="UP000028999"/>
    </source>
</evidence>
<dbReference type="Proteomes" id="UP001295469">
    <property type="component" value="Chromosome A02"/>
</dbReference>
<gene>
    <name evidence="2" type="primary">BnaA02g08950D</name>
    <name evidence="1" type="ORF">DARMORV10_A02P09590.1</name>
    <name evidence="2" type="ORF">GSBRNA2T00012983001</name>
</gene>
<proteinExistence type="predicted"/>
<dbReference type="Proteomes" id="UP000028999">
    <property type="component" value="Unassembled WGS sequence"/>
</dbReference>
<reference evidence="1" key="3">
    <citation type="submission" date="2021-01" db="EMBL/GenBank/DDBJ databases">
        <authorList>
            <consortium name="Genoscope - CEA"/>
            <person name="William W."/>
        </authorList>
    </citation>
    <scope>NUCLEOTIDE SEQUENCE</scope>
</reference>
<dbReference type="EMBL" id="LK032111">
    <property type="protein sequence ID" value="CDY20755.1"/>
    <property type="molecule type" value="Genomic_DNA"/>
</dbReference>
<dbReference type="PANTHER" id="PTHR36074:SF2">
    <property type="entry name" value="(RAPE) HYPOTHETICAL PROTEIN"/>
    <property type="match status" value="1"/>
</dbReference>
<reference evidence="2 3" key="1">
    <citation type="journal article" date="2014" name="Science">
        <title>Plant genetics. Early allopolyploid evolution in the post-Neolithic Brassica napus oilseed genome.</title>
        <authorList>
            <person name="Chalhoub B."/>
            <person name="Denoeud F."/>
            <person name="Liu S."/>
            <person name="Parkin I.A."/>
            <person name="Tang H."/>
            <person name="Wang X."/>
            <person name="Chiquet J."/>
            <person name="Belcram H."/>
            <person name="Tong C."/>
            <person name="Samans B."/>
            <person name="Correa M."/>
            <person name="Da Silva C."/>
            <person name="Just J."/>
            <person name="Falentin C."/>
            <person name="Koh C.S."/>
            <person name="Le Clainche I."/>
            <person name="Bernard M."/>
            <person name="Bento P."/>
            <person name="Noel B."/>
            <person name="Labadie K."/>
            <person name="Alberti A."/>
            <person name="Charles M."/>
            <person name="Arnaud D."/>
            <person name="Guo H."/>
            <person name="Daviaud C."/>
            <person name="Alamery S."/>
            <person name="Jabbari K."/>
            <person name="Zhao M."/>
            <person name="Edger P.P."/>
            <person name="Chelaifa H."/>
            <person name="Tack D."/>
            <person name="Lassalle G."/>
            <person name="Mestiri I."/>
            <person name="Schnel N."/>
            <person name="Le Paslier M.C."/>
            <person name="Fan G."/>
            <person name="Renault V."/>
            <person name="Bayer P.E."/>
            <person name="Golicz A.A."/>
            <person name="Manoli S."/>
            <person name="Lee T.H."/>
            <person name="Thi V.H."/>
            <person name="Chalabi S."/>
            <person name="Hu Q."/>
            <person name="Fan C."/>
            <person name="Tollenaere R."/>
            <person name="Lu Y."/>
            <person name="Battail C."/>
            <person name="Shen J."/>
            <person name="Sidebottom C.H."/>
            <person name="Wang X."/>
            <person name="Canaguier A."/>
            <person name="Chauveau A."/>
            <person name="Berard A."/>
            <person name="Deniot G."/>
            <person name="Guan M."/>
            <person name="Liu Z."/>
            <person name="Sun F."/>
            <person name="Lim Y.P."/>
            <person name="Lyons E."/>
            <person name="Town C.D."/>
            <person name="Bancroft I."/>
            <person name="Wang X."/>
            <person name="Meng J."/>
            <person name="Ma J."/>
            <person name="Pires J.C."/>
            <person name="King G.J."/>
            <person name="Brunel D."/>
            <person name="Delourme R."/>
            <person name="Renard M."/>
            <person name="Aury J.M."/>
            <person name="Adams K.L."/>
            <person name="Batley J."/>
            <person name="Snowdon R.J."/>
            <person name="Tost J."/>
            <person name="Edwards D."/>
            <person name="Zhou Y."/>
            <person name="Hua W."/>
            <person name="Sharpe A.G."/>
            <person name="Paterson A.H."/>
            <person name="Guan C."/>
            <person name="Wincker P."/>
        </authorList>
    </citation>
    <scope>NUCLEOTIDE SEQUENCE [LARGE SCALE GENOMIC DNA]</scope>
    <source>
        <strain evidence="3">cv. Darmor-bzh</strain>
    </source>
</reference>
<organism evidence="2 3">
    <name type="scientific">Brassica napus</name>
    <name type="common">Rape</name>
    <dbReference type="NCBI Taxonomy" id="3708"/>
    <lineage>
        <taxon>Eukaryota</taxon>
        <taxon>Viridiplantae</taxon>
        <taxon>Streptophyta</taxon>
        <taxon>Embryophyta</taxon>
        <taxon>Tracheophyta</taxon>
        <taxon>Spermatophyta</taxon>
        <taxon>Magnoliopsida</taxon>
        <taxon>eudicotyledons</taxon>
        <taxon>Gunneridae</taxon>
        <taxon>Pentapetalae</taxon>
        <taxon>rosids</taxon>
        <taxon>malvids</taxon>
        <taxon>Brassicales</taxon>
        <taxon>Brassicaceae</taxon>
        <taxon>Brassiceae</taxon>
        <taxon>Brassica</taxon>
    </lineage>
</organism>
<dbReference type="Gramene" id="CDY20755">
    <property type="protein sequence ID" value="CDY20755"/>
    <property type="gene ID" value="GSBRNA2T00012983001"/>
</dbReference>
<dbReference type="AlphaFoldDB" id="A0A078G2L1"/>
<dbReference type="EMBL" id="HG994356">
    <property type="protein sequence ID" value="CAF2137612.1"/>
    <property type="molecule type" value="Genomic_DNA"/>
</dbReference>
<keyword evidence="3" id="KW-1185">Reference proteome</keyword>
<dbReference type="OMA" id="ASWLIQV"/>